<dbReference type="Proteomes" id="UP000189431">
    <property type="component" value="Unassembled WGS sequence"/>
</dbReference>
<reference evidence="4" key="1">
    <citation type="submission" date="2017-01" db="EMBL/GenBank/DDBJ databases">
        <title>Draft genome of the species Salinivibrio costicola subsp. alcaliphilus.</title>
        <authorList>
            <person name="Lopez-Hermoso C."/>
            <person name="De La Haba R."/>
            <person name="Sanchez-Porro C."/>
            <person name="Ventosa A."/>
        </authorList>
    </citation>
    <scope>NUCLEOTIDE SEQUENCE [LARGE SCALE GENOMIC DNA]</scope>
    <source>
        <strain evidence="4">CBH448</strain>
    </source>
</reference>
<gene>
    <name evidence="3" type="ORF">BZJ21_00035</name>
</gene>
<dbReference type="Pfam" id="PF05170">
    <property type="entry name" value="AsmA"/>
    <property type="match status" value="1"/>
</dbReference>
<name>A0ABX3KVV3_SALCS</name>
<protein>
    <recommendedName>
        <fullName evidence="2">AsmA domain-containing protein</fullName>
    </recommendedName>
</protein>
<feature type="compositionally biased region" description="Polar residues" evidence="1">
    <location>
        <begin position="396"/>
        <end position="422"/>
    </location>
</feature>
<organism evidence="3 4">
    <name type="scientific">Salinivibrio costicola subsp. alcaliphilus</name>
    <dbReference type="NCBI Taxonomy" id="272773"/>
    <lineage>
        <taxon>Bacteria</taxon>
        <taxon>Pseudomonadati</taxon>
        <taxon>Pseudomonadota</taxon>
        <taxon>Gammaproteobacteria</taxon>
        <taxon>Vibrionales</taxon>
        <taxon>Vibrionaceae</taxon>
        <taxon>Salinivibrio</taxon>
    </lineage>
</organism>
<dbReference type="PANTHER" id="PTHR30441:SF4">
    <property type="entry name" value="PROTEIN ASMA"/>
    <property type="match status" value="1"/>
</dbReference>
<dbReference type="PANTHER" id="PTHR30441">
    <property type="entry name" value="DUF748 DOMAIN-CONTAINING PROTEIN"/>
    <property type="match status" value="1"/>
</dbReference>
<dbReference type="EMBL" id="MUFR01000001">
    <property type="protein sequence ID" value="OOF35514.1"/>
    <property type="molecule type" value="Genomic_DNA"/>
</dbReference>
<evidence type="ECO:0000313" key="4">
    <source>
        <dbReference type="Proteomes" id="UP000189431"/>
    </source>
</evidence>
<evidence type="ECO:0000256" key="1">
    <source>
        <dbReference type="SAM" id="MobiDB-lite"/>
    </source>
</evidence>
<feature type="compositionally biased region" description="Low complexity" evidence="1">
    <location>
        <begin position="125"/>
        <end position="158"/>
    </location>
</feature>
<accession>A0ABX3KVV3</accession>
<feature type="region of interest" description="Disordered" evidence="1">
    <location>
        <begin position="389"/>
        <end position="423"/>
    </location>
</feature>
<sequence length="721" mass="77198">MKKIVLILAAFVVVLIGAVAALIATVNPNQFKPLLVEQVAEQTGYEVVIGGDIEWQFWPSLGFSIAEVAIKNRPGFDEPDLLRLSRAQLSVDVLPLMSQTLQVGEIVLQDPHVFIQTLANGDSNVTPAQTVTPTQPKNVGASAEQQTSSTSSEPASQQDTVSGTWQVSLQGLRVTNASVVIKDDQAGTQTALRDVDLQVGNIATDIWTPLTVSLRGEQDGATFSAQGQGELKLAADPQQSQLRELALNVSAQQGEMTINEANITLDRVALGQAAQLGFNINAQTSELKVETSGNAQVTVAESQDKVTVQGLDMLTQLSGDALPGESLTQELAADIVFDAKQQTLDITEMTSRLNTDKVVIDGKVAIKLADIPQIRFALNTNHIDLDTLLPTDNAAPRQSANESQSGSNDESSPSTQTGSLSQEEPDLRVLKTLDIAGSLAMKGLTVSNVTLGQTRATVAINRGKVDVSELITQAYEGRVVVQGMLDATQTPARYQVSKKARNIAILPLLEDVAQVDLLEGKGNVDINLQGQGLSPYALRQAIQGSAAIFFEDGAINGINLAQMLREAKATLKGEATSNAANDVRKTDFSALTASFTIGNGMARTNDLLLEAPALRVRSEGQTDLLKETLDFDVFTSVVETSKGQGGKDIDELRDVTIPVTVAGTWQSPSYQLDIKQLLSSNKVLEEKARKEAQRGIKKLLGDKADDDKVKEATDKLLNLFQ</sequence>
<evidence type="ECO:0000259" key="2">
    <source>
        <dbReference type="Pfam" id="PF05170"/>
    </source>
</evidence>
<evidence type="ECO:0000313" key="3">
    <source>
        <dbReference type="EMBL" id="OOF35514.1"/>
    </source>
</evidence>
<keyword evidence="4" id="KW-1185">Reference proteome</keyword>
<comment type="caution">
    <text evidence="3">The sequence shown here is derived from an EMBL/GenBank/DDBJ whole genome shotgun (WGS) entry which is preliminary data.</text>
</comment>
<feature type="domain" description="AsmA" evidence="2">
    <location>
        <begin position="2"/>
        <end position="607"/>
    </location>
</feature>
<dbReference type="InterPro" id="IPR052894">
    <property type="entry name" value="AsmA-related"/>
</dbReference>
<dbReference type="InterPro" id="IPR007844">
    <property type="entry name" value="AsmA"/>
</dbReference>
<feature type="region of interest" description="Disordered" evidence="1">
    <location>
        <begin position="124"/>
        <end position="162"/>
    </location>
</feature>
<proteinExistence type="predicted"/>